<sequence>MHRHATNHHAASATGCRYDDACLHCTVEAIAAVIEESNTCIASVTSSSAPYMREKGRPTP</sequence>
<evidence type="ECO:0000313" key="1">
    <source>
        <dbReference type="EMBL" id="KZP25103.1"/>
    </source>
</evidence>
<evidence type="ECO:0000313" key="2">
    <source>
        <dbReference type="Proteomes" id="UP000076532"/>
    </source>
</evidence>
<dbReference type="AlphaFoldDB" id="A0A166NKE0"/>
<gene>
    <name evidence="1" type="ORF">FIBSPDRAFT_393113</name>
</gene>
<dbReference type="PROSITE" id="PS51257">
    <property type="entry name" value="PROKAR_LIPOPROTEIN"/>
    <property type="match status" value="1"/>
</dbReference>
<reference evidence="1 2" key="1">
    <citation type="journal article" date="2016" name="Mol. Biol. Evol.">
        <title>Comparative Genomics of Early-Diverging Mushroom-Forming Fungi Provides Insights into the Origins of Lignocellulose Decay Capabilities.</title>
        <authorList>
            <person name="Nagy L.G."/>
            <person name="Riley R."/>
            <person name="Tritt A."/>
            <person name="Adam C."/>
            <person name="Daum C."/>
            <person name="Floudas D."/>
            <person name="Sun H."/>
            <person name="Yadav J.S."/>
            <person name="Pangilinan J."/>
            <person name="Larsson K.H."/>
            <person name="Matsuura K."/>
            <person name="Barry K."/>
            <person name="Labutti K."/>
            <person name="Kuo R."/>
            <person name="Ohm R.A."/>
            <person name="Bhattacharya S.S."/>
            <person name="Shirouzu T."/>
            <person name="Yoshinaga Y."/>
            <person name="Martin F.M."/>
            <person name="Grigoriev I.V."/>
            <person name="Hibbett D.S."/>
        </authorList>
    </citation>
    <scope>NUCLEOTIDE SEQUENCE [LARGE SCALE GENOMIC DNA]</scope>
    <source>
        <strain evidence="1 2">CBS 109695</strain>
    </source>
</reference>
<protein>
    <submittedName>
        <fullName evidence="1">Uncharacterized protein</fullName>
    </submittedName>
</protein>
<name>A0A166NKE0_9AGAM</name>
<keyword evidence="2" id="KW-1185">Reference proteome</keyword>
<dbReference type="EMBL" id="KV417522">
    <property type="protein sequence ID" value="KZP25103.1"/>
    <property type="molecule type" value="Genomic_DNA"/>
</dbReference>
<organism evidence="1 2">
    <name type="scientific">Athelia psychrophila</name>
    <dbReference type="NCBI Taxonomy" id="1759441"/>
    <lineage>
        <taxon>Eukaryota</taxon>
        <taxon>Fungi</taxon>
        <taxon>Dikarya</taxon>
        <taxon>Basidiomycota</taxon>
        <taxon>Agaricomycotina</taxon>
        <taxon>Agaricomycetes</taxon>
        <taxon>Agaricomycetidae</taxon>
        <taxon>Atheliales</taxon>
        <taxon>Atheliaceae</taxon>
        <taxon>Athelia</taxon>
    </lineage>
</organism>
<accession>A0A166NKE0</accession>
<dbReference type="Proteomes" id="UP000076532">
    <property type="component" value="Unassembled WGS sequence"/>
</dbReference>
<proteinExistence type="predicted"/>